<evidence type="ECO:0000313" key="11">
    <source>
        <dbReference type="Proteomes" id="UP000252100"/>
    </source>
</evidence>
<name>A0A345C045_9BACI</name>
<dbReference type="EC" id="2.1.1.182" evidence="7"/>
<keyword evidence="6 7" id="KW-0694">RNA-binding</keyword>
<dbReference type="SMART" id="SM00650">
    <property type="entry name" value="rADc"/>
    <property type="match status" value="1"/>
</dbReference>
<feature type="binding site" evidence="7 8">
    <location>
        <position position="56"/>
    </location>
    <ligand>
        <name>S-adenosyl-L-methionine</name>
        <dbReference type="ChEBI" id="CHEBI:59789"/>
    </ligand>
</feature>
<dbReference type="PROSITE" id="PS51689">
    <property type="entry name" value="SAM_RNA_A_N6_MT"/>
    <property type="match status" value="1"/>
</dbReference>
<comment type="similarity">
    <text evidence="7">Belongs to the class I-like SAM-binding methyltransferase superfamily. rRNA adenine N(6)-methyltransferase family. RsmA subfamily.</text>
</comment>
<dbReference type="RefSeq" id="WP_114373480.1">
    <property type="nucleotide sequence ID" value="NZ_CP031092.1"/>
</dbReference>
<reference evidence="10 11" key="1">
    <citation type="journal article" date="2018" name="J. Microbiol.">
        <title>Salicibibacter kimchii gen. nov., sp. nov., a moderately halophilic and alkalitolerant bacterium in the family Bacillaceae, isolated from kimchi.</title>
        <authorList>
            <person name="Jang J.Y."/>
            <person name="Oh Y.J."/>
            <person name="Lim S.K."/>
            <person name="Park H.K."/>
            <person name="Lee C."/>
            <person name="Kim J.Y."/>
            <person name="Lee M.A."/>
            <person name="Choi H.J."/>
        </authorList>
    </citation>
    <scope>NUCLEOTIDE SEQUENCE [LARGE SCALE GENOMIC DNA]</scope>
    <source>
        <strain evidence="10 11">NKC1-1</strain>
    </source>
</reference>
<dbReference type="AlphaFoldDB" id="A0A345C045"/>
<dbReference type="InterPro" id="IPR001737">
    <property type="entry name" value="KsgA/Erm"/>
</dbReference>
<evidence type="ECO:0000256" key="3">
    <source>
        <dbReference type="ARBA" id="ARBA00022603"/>
    </source>
</evidence>
<feature type="domain" description="Ribosomal RNA adenine methylase transferase N-terminal" evidence="9">
    <location>
        <begin position="36"/>
        <end position="212"/>
    </location>
</feature>
<evidence type="ECO:0000313" key="10">
    <source>
        <dbReference type="EMBL" id="AXF56576.1"/>
    </source>
</evidence>
<keyword evidence="11" id="KW-1185">Reference proteome</keyword>
<feature type="binding site" evidence="7 8">
    <location>
        <position position="29"/>
    </location>
    <ligand>
        <name>S-adenosyl-L-methionine</name>
        <dbReference type="ChEBI" id="CHEBI:59789"/>
    </ligand>
</feature>
<evidence type="ECO:0000256" key="7">
    <source>
        <dbReference type="HAMAP-Rule" id="MF_00607"/>
    </source>
</evidence>
<feature type="binding site" evidence="7 8">
    <location>
        <position position="102"/>
    </location>
    <ligand>
        <name>S-adenosyl-L-methionine</name>
        <dbReference type="ChEBI" id="CHEBI:59789"/>
    </ligand>
</feature>
<dbReference type="InterPro" id="IPR020598">
    <property type="entry name" value="rRNA_Ade_methylase_Trfase_N"/>
</dbReference>
<dbReference type="InterPro" id="IPR011530">
    <property type="entry name" value="rRNA_adenine_dimethylase"/>
</dbReference>
<dbReference type="EMBL" id="CP031092">
    <property type="protein sequence ID" value="AXF56576.1"/>
    <property type="molecule type" value="Genomic_DNA"/>
</dbReference>
<sequence>MTKEIATPSRTREIMDKHHLSFKKSLGQNFMLDGNILNKMVDATEVTAEDGIIEVGAGIGALTEKFAKRAKKVVAFEIDRRFIPVLADTLSAYDNIDVRHQDILQADVQELFTTTFNDVRHVIAVGNLPYYVTTPILMGFLEQKLPIQSLTVMIQKEVGERLAAFPGTKAYGSLSIAAQYYAETEEIMTVPATVFMPRPNVDSTIIRFRIRNQPAVHVEDERLFFDLIRAAFAQRRKTLSNNLRHWLGQKEFEADLQEVFHLADMDGKRRAETLTLAEFAVLADVLSKKGL</sequence>
<feature type="binding site" evidence="7 8">
    <location>
        <position position="77"/>
    </location>
    <ligand>
        <name>S-adenosyl-L-methionine</name>
        <dbReference type="ChEBI" id="CHEBI:59789"/>
    </ligand>
</feature>
<dbReference type="InterPro" id="IPR023165">
    <property type="entry name" value="rRNA_Ade_diMease-like_C"/>
</dbReference>
<keyword evidence="5 7" id="KW-0949">S-adenosyl-L-methionine</keyword>
<evidence type="ECO:0000256" key="8">
    <source>
        <dbReference type="PROSITE-ProRule" id="PRU01026"/>
    </source>
</evidence>
<dbReference type="NCBIfam" id="TIGR00755">
    <property type="entry name" value="ksgA"/>
    <property type="match status" value="1"/>
</dbReference>
<feature type="binding site" evidence="7 8">
    <location>
        <position position="31"/>
    </location>
    <ligand>
        <name>S-adenosyl-L-methionine</name>
        <dbReference type="ChEBI" id="CHEBI:59789"/>
    </ligand>
</feature>
<dbReference type="Gene3D" id="1.10.8.100">
    <property type="entry name" value="Ribosomal RNA adenine dimethylase-like, domain 2"/>
    <property type="match status" value="1"/>
</dbReference>
<dbReference type="InterPro" id="IPR029063">
    <property type="entry name" value="SAM-dependent_MTases_sf"/>
</dbReference>
<organism evidence="10 11">
    <name type="scientific">Salicibibacter kimchii</name>
    <dbReference type="NCBI Taxonomy" id="2099786"/>
    <lineage>
        <taxon>Bacteria</taxon>
        <taxon>Bacillati</taxon>
        <taxon>Bacillota</taxon>
        <taxon>Bacilli</taxon>
        <taxon>Bacillales</taxon>
        <taxon>Bacillaceae</taxon>
        <taxon>Salicibibacter</taxon>
    </lineage>
</organism>
<keyword evidence="1 7" id="KW-0963">Cytoplasm</keyword>
<evidence type="ECO:0000256" key="1">
    <source>
        <dbReference type="ARBA" id="ARBA00022490"/>
    </source>
</evidence>
<evidence type="ECO:0000256" key="2">
    <source>
        <dbReference type="ARBA" id="ARBA00022552"/>
    </source>
</evidence>
<comment type="subcellular location">
    <subcellularLocation>
        <location evidence="7">Cytoplasm</location>
    </subcellularLocation>
</comment>
<gene>
    <name evidence="7" type="primary">rsmA</name>
    <name evidence="7" type="synonym">ksgA</name>
    <name evidence="10" type="ORF">DT065_11455</name>
</gene>
<dbReference type="FunFam" id="1.10.8.100:FF:000001">
    <property type="entry name" value="Ribosomal RNA small subunit methyltransferase A"/>
    <property type="match status" value="1"/>
</dbReference>
<dbReference type="HAMAP" id="MF_00607">
    <property type="entry name" value="16SrRNA_methyltr_A"/>
    <property type="match status" value="1"/>
</dbReference>
<keyword evidence="2 7" id="KW-0698">rRNA processing</keyword>
<dbReference type="GO" id="GO:0052908">
    <property type="term" value="F:16S rRNA (adenine(1518)-N(6)/adenine(1519)-N(6))-dimethyltransferase activity"/>
    <property type="evidence" value="ECO:0007669"/>
    <property type="project" value="UniProtKB-EC"/>
</dbReference>
<evidence type="ECO:0000256" key="6">
    <source>
        <dbReference type="ARBA" id="ARBA00022884"/>
    </source>
</evidence>
<dbReference type="FunFam" id="3.40.50.150:FF:000023">
    <property type="entry name" value="Ribosomal RNA small subunit methyltransferase A"/>
    <property type="match status" value="1"/>
</dbReference>
<keyword evidence="3 7" id="KW-0489">Methyltransferase</keyword>
<feature type="binding site" evidence="7 8">
    <location>
        <position position="127"/>
    </location>
    <ligand>
        <name>S-adenosyl-L-methionine</name>
        <dbReference type="ChEBI" id="CHEBI:59789"/>
    </ligand>
</feature>
<dbReference type="Pfam" id="PF00398">
    <property type="entry name" value="RrnaAD"/>
    <property type="match status" value="1"/>
</dbReference>
<protein>
    <recommendedName>
        <fullName evidence="7">Ribosomal RNA small subunit methyltransferase A</fullName>
        <ecNumber evidence="7">2.1.1.182</ecNumber>
    </recommendedName>
    <alternativeName>
        <fullName evidence="7">16S rRNA (adenine(1518)-N(6)/adenine(1519)-N(6))-dimethyltransferase</fullName>
    </alternativeName>
    <alternativeName>
        <fullName evidence="7">16S rRNA dimethyladenosine transferase</fullName>
    </alternativeName>
    <alternativeName>
        <fullName evidence="7">16S rRNA dimethylase</fullName>
    </alternativeName>
    <alternativeName>
        <fullName evidence="7">S-adenosylmethionine-6-N', N'-adenosyl(rRNA) dimethyltransferase</fullName>
    </alternativeName>
</protein>
<evidence type="ECO:0000256" key="4">
    <source>
        <dbReference type="ARBA" id="ARBA00022679"/>
    </source>
</evidence>
<dbReference type="GO" id="GO:0005829">
    <property type="term" value="C:cytosol"/>
    <property type="evidence" value="ECO:0007669"/>
    <property type="project" value="TreeGrafter"/>
</dbReference>
<comment type="catalytic activity">
    <reaction evidence="7">
        <text>adenosine(1518)/adenosine(1519) in 16S rRNA + 4 S-adenosyl-L-methionine = N(6)-dimethyladenosine(1518)/N(6)-dimethyladenosine(1519) in 16S rRNA + 4 S-adenosyl-L-homocysteine + 4 H(+)</text>
        <dbReference type="Rhea" id="RHEA:19609"/>
        <dbReference type="Rhea" id="RHEA-COMP:10232"/>
        <dbReference type="Rhea" id="RHEA-COMP:10233"/>
        <dbReference type="ChEBI" id="CHEBI:15378"/>
        <dbReference type="ChEBI" id="CHEBI:57856"/>
        <dbReference type="ChEBI" id="CHEBI:59789"/>
        <dbReference type="ChEBI" id="CHEBI:74411"/>
        <dbReference type="ChEBI" id="CHEBI:74493"/>
        <dbReference type="EC" id="2.1.1.182"/>
    </reaction>
</comment>
<dbReference type="PROSITE" id="PS01131">
    <property type="entry name" value="RRNA_A_DIMETH"/>
    <property type="match status" value="1"/>
</dbReference>
<comment type="function">
    <text evidence="7">Specifically dimethylates two adjacent adenosines (A1518 and A1519) in the loop of a conserved hairpin near the 3'-end of 16S rRNA in the 30S particle. May play a critical role in biogenesis of 30S subunits.</text>
</comment>
<dbReference type="KEGG" id="rue:DT065_11455"/>
<dbReference type="PANTHER" id="PTHR11727">
    <property type="entry name" value="DIMETHYLADENOSINE TRANSFERASE"/>
    <property type="match status" value="1"/>
</dbReference>
<evidence type="ECO:0000259" key="9">
    <source>
        <dbReference type="SMART" id="SM00650"/>
    </source>
</evidence>
<dbReference type="Proteomes" id="UP000252100">
    <property type="component" value="Chromosome"/>
</dbReference>
<dbReference type="PANTHER" id="PTHR11727:SF7">
    <property type="entry name" value="DIMETHYLADENOSINE TRANSFERASE-RELATED"/>
    <property type="match status" value="1"/>
</dbReference>
<dbReference type="Gene3D" id="3.40.50.150">
    <property type="entry name" value="Vaccinia Virus protein VP39"/>
    <property type="match status" value="1"/>
</dbReference>
<dbReference type="CDD" id="cd02440">
    <property type="entry name" value="AdoMet_MTases"/>
    <property type="match status" value="1"/>
</dbReference>
<keyword evidence="4 7" id="KW-0808">Transferase</keyword>
<dbReference type="OrthoDB" id="9814755at2"/>
<evidence type="ECO:0000256" key="5">
    <source>
        <dbReference type="ARBA" id="ARBA00022691"/>
    </source>
</evidence>
<dbReference type="InterPro" id="IPR020596">
    <property type="entry name" value="rRNA_Ade_Mease_Trfase_CS"/>
</dbReference>
<accession>A0A345C045</accession>
<dbReference type="SUPFAM" id="SSF53335">
    <property type="entry name" value="S-adenosyl-L-methionine-dependent methyltransferases"/>
    <property type="match status" value="1"/>
</dbReference>
<proteinExistence type="inferred from homology"/>
<dbReference type="GO" id="GO:0003723">
    <property type="term" value="F:RNA binding"/>
    <property type="evidence" value="ECO:0007669"/>
    <property type="project" value="UniProtKB-UniRule"/>
</dbReference>